<dbReference type="InterPro" id="IPR017452">
    <property type="entry name" value="GPCR_Rhodpsn_7TM"/>
</dbReference>
<reference evidence="11" key="1">
    <citation type="submission" date="2019-08" db="EMBL/GenBank/DDBJ databases">
        <title>The improved chromosome-level genome for the pearl oyster Pinctada fucata martensii using PacBio sequencing and Hi-C.</title>
        <authorList>
            <person name="Zheng Z."/>
        </authorList>
    </citation>
    <scope>NUCLEOTIDE SEQUENCE</scope>
    <source>
        <strain evidence="11">ZZ-2019</strain>
        <tissue evidence="11">Adductor muscle</tissue>
    </source>
</reference>
<organism evidence="11 12">
    <name type="scientific">Pinctada imbricata</name>
    <name type="common">Atlantic pearl-oyster</name>
    <name type="synonym">Pinctada martensii</name>
    <dbReference type="NCBI Taxonomy" id="66713"/>
    <lineage>
        <taxon>Eukaryota</taxon>
        <taxon>Metazoa</taxon>
        <taxon>Spiralia</taxon>
        <taxon>Lophotrochozoa</taxon>
        <taxon>Mollusca</taxon>
        <taxon>Bivalvia</taxon>
        <taxon>Autobranchia</taxon>
        <taxon>Pteriomorphia</taxon>
        <taxon>Pterioida</taxon>
        <taxon>Pterioidea</taxon>
        <taxon>Pteriidae</taxon>
        <taxon>Pinctada</taxon>
    </lineage>
</organism>
<dbReference type="PANTHER" id="PTHR24243:SF208">
    <property type="entry name" value="PYROKININ-1 RECEPTOR"/>
    <property type="match status" value="1"/>
</dbReference>
<keyword evidence="5 9" id="KW-0472">Membrane</keyword>
<evidence type="ECO:0000256" key="8">
    <source>
        <dbReference type="RuleBase" id="RU000688"/>
    </source>
</evidence>
<evidence type="ECO:0000256" key="9">
    <source>
        <dbReference type="SAM" id="Phobius"/>
    </source>
</evidence>
<evidence type="ECO:0000313" key="11">
    <source>
        <dbReference type="EMBL" id="KAK3088057.1"/>
    </source>
</evidence>
<dbReference type="GO" id="GO:0004930">
    <property type="term" value="F:G protein-coupled receptor activity"/>
    <property type="evidence" value="ECO:0007669"/>
    <property type="project" value="UniProtKB-KW"/>
</dbReference>
<accession>A0AA88XMD0</accession>
<sequence>MENFTILPSGNVLPKERLYERSQELVTLLLPNTILMFLLLIFGFTGNVIILYCYGYRIKKGKGQSNRDFITCLATYDLLACVLGSSFGIALNFHPLDFKHDVVCRLLWFATGTSVFGAWLILAVIAIHRYRMICRPLADQLTVSGRRKSAFMAALVGSIVAFPSLFLFGAHEFTIKGFDSKGYTCGKLVREDLKILQSFYDLVIGIVGFATFFVILILYCFVGRVIYLRVRMQRYNRKRVTTVLQERSSSTAEKDRLSAGSRAISTITLFDSKGDLTSLQSEMANNLKIKEKKNTPNRLRWKDFRFSFMFITISVMYIVSYLPRTYISIRERLDTDLWKSLTDQETVLYLFLYRMYIVNSVTNPIVYGVFDSRLRKEIRKVVCTR</sequence>
<keyword evidence="6 8" id="KW-0675">Receptor</keyword>
<keyword evidence="2 8" id="KW-0812">Transmembrane</keyword>
<evidence type="ECO:0000256" key="5">
    <source>
        <dbReference type="ARBA" id="ARBA00023136"/>
    </source>
</evidence>
<feature type="transmembrane region" description="Helical" evidence="9">
    <location>
        <begin position="106"/>
        <end position="128"/>
    </location>
</feature>
<evidence type="ECO:0000259" key="10">
    <source>
        <dbReference type="PROSITE" id="PS50262"/>
    </source>
</evidence>
<evidence type="ECO:0000256" key="7">
    <source>
        <dbReference type="ARBA" id="ARBA00023224"/>
    </source>
</evidence>
<dbReference type="PRINTS" id="PR00237">
    <property type="entry name" value="GPCRRHODOPSN"/>
</dbReference>
<gene>
    <name evidence="11" type="ORF">FSP39_014113</name>
</gene>
<proteinExistence type="inferred from homology"/>
<dbReference type="CDD" id="cd00637">
    <property type="entry name" value="7tm_classA_rhodopsin-like"/>
    <property type="match status" value="1"/>
</dbReference>
<evidence type="ECO:0000256" key="1">
    <source>
        <dbReference type="ARBA" id="ARBA00004141"/>
    </source>
</evidence>
<dbReference type="PANTHER" id="PTHR24243">
    <property type="entry name" value="G-PROTEIN COUPLED RECEPTOR"/>
    <property type="match status" value="1"/>
</dbReference>
<dbReference type="GO" id="GO:0016020">
    <property type="term" value="C:membrane"/>
    <property type="evidence" value="ECO:0007669"/>
    <property type="project" value="UniProtKB-SubCell"/>
</dbReference>
<feature type="transmembrane region" description="Helical" evidence="9">
    <location>
        <begin position="75"/>
        <end position="94"/>
    </location>
</feature>
<evidence type="ECO:0000256" key="2">
    <source>
        <dbReference type="ARBA" id="ARBA00022692"/>
    </source>
</evidence>
<dbReference type="AlphaFoldDB" id="A0AA88XMD0"/>
<dbReference type="SUPFAM" id="SSF81321">
    <property type="entry name" value="Family A G protein-coupled receptor-like"/>
    <property type="match status" value="1"/>
</dbReference>
<feature type="transmembrane region" description="Helical" evidence="9">
    <location>
        <begin position="347"/>
        <end position="370"/>
    </location>
</feature>
<dbReference type="Proteomes" id="UP001186944">
    <property type="component" value="Unassembled WGS sequence"/>
</dbReference>
<protein>
    <recommendedName>
        <fullName evidence="10">G-protein coupled receptors family 1 profile domain-containing protein</fullName>
    </recommendedName>
</protein>
<comment type="subcellular location">
    <subcellularLocation>
        <location evidence="1">Membrane</location>
        <topology evidence="1">Multi-pass membrane protein</topology>
    </subcellularLocation>
</comment>
<feature type="transmembrane region" description="Helical" evidence="9">
    <location>
        <begin position="306"/>
        <end position="327"/>
    </location>
</feature>
<feature type="transmembrane region" description="Helical" evidence="9">
    <location>
        <begin position="202"/>
        <end position="227"/>
    </location>
</feature>
<keyword evidence="12" id="KW-1185">Reference proteome</keyword>
<dbReference type="InterPro" id="IPR000276">
    <property type="entry name" value="GPCR_Rhodpsn"/>
</dbReference>
<comment type="similarity">
    <text evidence="8">Belongs to the G-protein coupled receptor 1 family.</text>
</comment>
<dbReference type="PROSITE" id="PS50262">
    <property type="entry name" value="G_PROTEIN_RECEP_F1_2"/>
    <property type="match status" value="1"/>
</dbReference>
<name>A0AA88XMD0_PINIB</name>
<keyword evidence="4 8" id="KW-0297">G-protein coupled receptor</keyword>
<comment type="caution">
    <text evidence="11">The sequence shown here is derived from an EMBL/GenBank/DDBJ whole genome shotgun (WGS) entry which is preliminary data.</text>
</comment>
<dbReference type="EMBL" id="VSWD01000011">
    <property type="protein sequence ID" value="KAK3088057.1"/>
    <property type="molecule type" value="Genomic_DNA"/>
</dbReference>
<evidence type="ECO:0000313" key="12">
    <source>
        <dbReference type="Proteomes" id="UP001186944"/>
    </source>
</evidence>
<keyword evidence="7 8" id="KW-0807">Transducer</keyword>
<evidence type="ECO:0000256" key="6">
    <source>
        <dbReference type="ARBA" id="ARBA00023170"/>
    </source>
</evidence>
<feature type="transmembrane region" description="Helical" evidence="9">
    <location>
        <begin position="149"/>
        <end position="170"/>
    </location>
</feature>
<evidence type="ECO:0000256" key="3">
    <source>
        <dbReference type="ARBA" id="ARBA00022989"/>
    </source>
</evidence>
<dbReference type="PROSITE" id="PS00237">
    <property type="entry name" value="G_PROTEIN_RECEP_F1_1"/>
    <property type="match status" value="1"/>
</dbReference>
<evidence type="ECO:0000256" key="4">
    <source>
        <dbReference type="ARBA" id="ARBA00023040"/>
    </source>
</evidence>
<feature type="domain" description="G-protein coupled receptors family 1 profile" evidence="10">
    <location>
        <begin position="46"/>
        <end position="367"/>
    </location>
</feature>
<feature type="transmembrane region" description="Helical" evidence="9">
    <location>
        <begin position="34"/>
        <end position="54"/>
    </location>
</feature>
<keyword evidence="3 9" id="KW-1133">Transmembrane helix</keyword>
<dbReference type="Pfam" id="PF00001">
    <property type="entry name" value="7tm_1"/>
    <property type="match status" value="1"/>
</dbReference>
<dbReference type="Gene3D" id="1.20.1070.10">
    <property type="entry name" value="Rhodopsin 7-helix transmembrane proteins"/>
    <property type="match status" value="1"/>
</dbReference>